<dbReference type="PANTHER" id="PTHR11409">
    <property type="entry name" value="ADENOSINE DEAMINASE"/>
    <property type="match status" value="1"/>
</dbReference>
<comment type="catalytic activity">
    <reaction evidence="9">
        <text>adenosine + H2O + H(+) = inosine + NH4(+)</text>
        <dbReference type="Rhea" id="RHEA:24408"/>
        <dbReference type="ChEBI" id="CHEBI:15377"/>
        <dbReference type="ChEBI" id="CHEBI:15378"/>
        <dbReference type="ChEBI" id="CHEBI:16335"/>
        <dbReference type="ChEBI" id="CHEBI:17596"/>
        <dbReference type="ChEBI" id="CHEBI:28938"/>
        <dbReference type="EC" id="3.5.4.4"/>
    </reaction>
</comment>
<dbReference type="AlphaFoldDB" id="A0A8C6EZE5"/>
<gene>
    <name evidence="16" type="primary">ADA2</name>
</gene>
<name>A0A8C6EZE5_MARMA</name>
<evidence type="ECO:0000256" key="9">
    <source>
        <dbReference type="ARBA" id="ARBA00047764"/>
    </source>
</evidence>
<dbReference type="InterPro" id="IPR001365">
    <property type="entry name" value="A_deaminase_dom"/>
</dbReference>
<dbReference type="GO" id="GO:0004000">
    <property type="term" value="F:adenosine deaminase activity"/>
    <property type="evidence" value="ECO:0007669"/>
    <property type="project" value="Ensembl"/>
</dbReference>
<dbReference type="PANTHER" id="PTHR11409:SF39">
    <property type="entry name" value="ADENOSINE DEAMINASE 2"/>
    <property type="match status" value="1"/>
</dbReference>
<organism evidence="16 17">
    <name type="scientific">Marmota marmota marmota</name>
    <name type="common">Alpine marmot</name>
    <dbReference type="NCBI Taxonomy" id="9994"/>
    <lineage>
        <taxon>Eukaryota</taxon>
        <taxon>Metazoa</taxon>
        <taxon>Chordata</taxon>
        <taxon>Craniata</taxon>
        <taxon>Vertebrata</taxon>
        <taxon>Euteleostomi</taxon>
        <taxon>Mammalia</taxon>
        <taxon>Eutheria</taxon>
        <taxon>Euarchontoglires</taxon>
        <taxon>Glires</taxon>
        <taxon>Rodentia</taxon>
        <taxon>Sciuromorpha</taxon>
        <taxon>Sciuridae</taxon>
        <taxon>Xerinae</taxon>
        <taxon>Marmotini</taxon>
        <taxon>Marmota</taxon>
    </lineage>
</organism>
<comment type="similarity">
    <text evidence="3">Belongs to the metallo-dependent hydrolases superfamily. Adenosine and AMP deaminases family. ADGF subfamily.</text>
</comment>
<dbReference type="GO" id="GO:0005615">
    <property type="term" value="C:extracellular space"/>
    <property type="evidence" value="ECO:0007669"/>
    <property type="project" value="Ensembl"/>
</dbReference>
<evidence type="ECO:0000256" key="2">
    <source>
        <dbReference type="ARBA" id="ARBA00004613"/>
    </source>
</evidence>
<dbReference type="InterPro" id="IPR006330">
    <property type="entry name" value="Ado/ade_deaminase"/>
</dbReference>
<dbReference type="GO" id="GO:0046103">
    <property type="term" value="P:inosine biosynthetic process"/>
    <property type="evidence" value="ECO:0007669"/>
    <property type="project" value="TreeGrafter"/>
</dbReference>
<evidence type="ECO:0000256" key="8">
    <source>
        <dbReference type="ARBA" id="ARBA00022801"/>
    </source>
</evidence>
<evidence type="ECO:0000256" key="1">
    <source>
        <dbReference type="ARBA" id="ARBA00001947"/>
    </source>
</evidence>
<comment type="cofactor">
    <cofactor evidence="1">
        <name>Zn(2+)</name>
        <dbReference type="ChEBI" id="CHEBI:29105"/>
    </cofactor>
</comment>
<dbReference type="Proteomes" id="UP000694407">
    <property type="component" value="Unplaced"/>
</dbReference>
<evidence type="ECO:0000313" key="16">
    <source>
        <dbReference type="Ensembl" id="ENSMMMP00000027431.1"/>
    </source>
</evidence>
<reference evidence="16" key="1">
    <citation type="submission" date="2025-08" db="UniProtKB">
        <authorList>
            <consortium name="Ensembl"/>
        </authorList>
    </citation>
    <scope>IDENTIFICATION</scope>
</reference>
<dbReference type="GO" id="GO:0043394">
    <property type="term" value="F:proteoglycan binding"/>
    <property type="evidence" value="ECO:0007669"/>
    <property type="project" value="Ensembl"/>
</dbReference>
<dbReference type="GeneTree" id="ENSGT00950000183113"/>
<comment type="function">
    <text evidence="10">Adenosine deaminase that may contribute to the degradation of extracellular adenosine, a signaling molecule that controls a variety of cellular responses. Requires elevated adenosine levels for optimal enzyme activity. Binds to cell surfaces via proteoglycans and may play a role in the regulation of cell proliferation and differentiation, independently of its enzyme activity.</text>
</comment>
<dbReference type="Pfam" id="PF00962">
    <property type="entry name" value="A_deaminase"/>
    <property type="match status" value="1"/>
</dbReference>
<evidence type="ECO:0000256" key="12">
    <source>
        <dbReference type="ARBA" id="ARBA00071165"/>
    </source>
</evidence>
<evidence type="ECO:0000256" key="6">
    <source>
        <dbReference type="ARBA" id="ARBA00022723"/>
    </source>
</evidence>
<feature type="domain" description="Adenosine deaminase" evidence="14">
    <location>
        <begin position="207"/>
        <end position="493"/>
    </location>
</feature>
<evidence type="ECO:0000256" key="11">
    <source>
        <dbReference type="ARBA" id="ARBA00063241"/>
    </source>
</evidence>
<evidence type="ECO:0000259" key="14">
    <source>
        <dbReference type="Pfam" id="PF00962"/>
    </source>
</evidence>
<comment type="subunit">
    <text evidence="11">Homodimer. Interacts with adenosine receptors. Binds heparin.</text>
</comment>
<dbReference type="GO" id="GO:0031685">
    <property type="term" value="F:adenosine receptor binding"/>
    <property type="evidence" value="ECO:0007669"/>
    <property type="project" value="Ensembl"/>
</dbReference>
<dbReference type="Pfam" id="PF08451">
    <property type="entry name" value="A_deaminase_N"/>
    <property type="match status" value="1"/>
</dbReference>
<keyword evidence="8" id="KW-0378">Hydrolase</keyword>
<evidence type="ECO:0000256" key="4">
    <source>
        <dbReference type="ARBA" id="ARBA00012784"/>
    </source>
</evidence>
<dbReference type="GO" id="GO:0042803">
    <property type="term" value="F:protein homodimerization activity"/>
    <property type="evidence" value="ECO:0007669"/>
    <property type="project" value="Ensembl"/>
</dbReference>
<sequence length="515" mass="59707">MLMGDSSGWPALFALVWAVEISFVRSNIFMDEARSRLLVKEKRIRFGSEVLMNGQEKKANRNLMAIKKREIMEAMETHKFPPSMHFFKAKHLIEDSRVFHVIKKMPKGAALHLHEFGMASMEWLVKNVTYRPHCYFCITPEGILQFRFAQSAPQNLKARECSNWVLLEDHRKKLKDTVEFDKSLLRAFTMVTKNPEKIYPNEDALRTKFQNIFLSISGLVRHAPVFKDYIFQGLKEFHADNVFFLEIRTMLWPVYELNGEIHDQLWVVRAYQEVADKFKRTHPEFMGFRLIFSDYRTKSLALIAHSVRTAIKLREVFPDIIAGFDLVGREDTGYSLYYYKEALMIPVTHGVQLPYFFHAGETDWYGTSIDRNLIDAVILNATRIGHGFALTKHPVVKAYTQNKDIPLEVCPISNQVMKLVSDMRNHPAAALMAYGHPMVISSDDPAVFGAKGLSYDFYEAFMGIGGKRADLRTLKKLVTNSIKYSSVSKTQKDLFMKVWKLKWNQFIDYLARRPR</sequence>
<evidence type="ECO:0000256" key="13">
    <source>
        <dbReference type="ARBA" id="ARBA00080052"/>
    </source>
</evidence>
<dbReference type="GeneID" id="107155030"/>
<keyword evidence="6" id="KW-0479">Metal-binding</keyword>
<dbReference type="Ensembl" id="ENSMMMT00000031018.1">
    <property type="protein sequence ID" value="ENSMMMP00000027431.1"/>
    <property type="gene ID" value="ENSMMMG00000023948.1"/>
</dbReference>
<dbReference type="RefSeq" id="XP_048643674.1">
    <property type="nucleotide sequence ID" value="XM_048787717.1"/>
</dbReference>
<dbReference type="SUPFAM" id="SSF51556">
    <property type="entry name" value="Metallo-dependent hydrolases"/>
    <property type="match status" value="1"/>
</dbReference>
<dbReference type="InterPro" id="IPR006331">
    <property type="entry name" value="ADGF"/>
</dbReference>
<dbReference type="EC" id="3.5.4.4" evidence="4"/>
<evidence type="ECO:0000256" key="5">
    <source>
        <dbReference type="ARBA" id="ARBA00022525"/>
    </source>
</evidence>
<dbReference type="GO" id="GO:0006154">
    <property type="term" value="P:adenosine catabolic process"/>
    <property type="evidence" value="ECO:0007669"/>
    <property type="project" value="Ensembl"/>
</dbReference>
<evidence type="ECO:0000256" key="3">
    <source>
        <dbReference type="ARBA" id="ARBA00006083"/>
    </source>
</evidence>
<dbReference type="NCBIfam" id="TIGR01431">
    <property type="entry name" value="adm_rel"/>
    <property type="match status" value="1"/>
</dbReference>
<keyword evidence="7" id="KW-0732">Signal</keyword>
<protein>
    <recommendedName>
        <fullName evidence="12">Adenosine deaminase 2</fullName>
        <ecNumber evidence="4">3.5.4.4</ecNumber>
    </recommendedName>
    <alternativeName>
        <fullName evidence="13">Cat eye syndrome critical region protein 1</fullName>
    </alternativeName>
</protein>
<proteinExistence type="inferred from homology"/>
<dbReference type="InterPro" id="IPR013659">
    <property type="entry name" value="A_deaminase_N"/>
</dbReference>
<keyword evidence="17" id="KW-1185">Reference proteome</keyword>
<reference evidence="16" key="2">
    <citation type="submission" date="2025-09" db="UniProtKB">
        <authorList>
            <consortium name="Ensembl"/>
        </authorList>
    </citation>
    <scope>IDENTIFICATION</scope>
</reference>
<evidence type="ECO:0000259" key="15">
    <source>
        <dbReference type="Pfam" id="PF08451"/>
    </source>
</evidence>
<dbReference type="FunFam" id="3.20.20.140:FF:000017">
    <property type="entry name" value="Adenosine deaminase 2"/>
    <property type="match status" value="1"/>
</dbReference>
<dbReference type="Gene3D" id="3.20.20.140">
    <property type="entry name" value="Metal-dependent hydrolases"/>
    <property type="match status" value="1"/>
</dbReference>
<comment type="subcellular location">
    <subcellularLocation>
        <location evidence="2">Secreted</location>
    </subcellularLocation>
</comment>
<evidence type="ECO:0000313" key="17">
    <source>
        <dbReference type="Proteomes" id="UP000694407"/>
    </source>
</evidence>
<accession>A0A8C6EZE5</accession>
<keyword evidence="5" id="KW-0964">Secreted</keyword>
<dbReference type="CDD" id="cd01321">
    <property type="entry name" value="ADGF"/>
    <property type="match status" value="1"/>
</dbReference>
<dbReference type="GO" id="GO:0008270">
    <property type="term" value="F:zinc ion binding"/>
    <property type="evidence" value="ECO:0007669"/>
    <property type="project" value="Ensembl"/>
</dbReference>
<feature type="domain" description="Adenosine/AMP deaminase N-terminal" evidence="15">
    <location>
        <begin position="31"/>
        <end position="102"/>
    </location>
</feature>
<evidence type="ECO:0000256" key="10">
    <source>
        <dbReference type="ARBA" id="ARBA00058629"/>
    </source>
</evidence>
<evidence type="ECO:0000256" key="7">
    <source>
        <dbReference type="ARBA" id="ARBA00022729"/>
    </source>
</evidence>
<dbReference type="InterPro" id="IPR032466">
    <property type="entry name" value="Metal_Hydrolase"/>
</dbReference>